<protein>
    <submittedName>
        <fullName evidence="5">Alpha-glucosidase</fullName>
    </submittedName>
</protein>
<keyword evidence="3" id="KW-0732">Signal</keyword>
<dbReference type="InterPro" id="IPR014718">
    <property type="entry name" value="GH-type_carb-bd"/>
</dbReference>
<dbReference type="Gene3D" id="3.20.20.70">
    <property type="entry name" value="Aldolase class I"/>
    <property type="match status" value="1"/>
</dbReference>
<keyword evidence="2" id="KW-0326">Glycosidase</keyword>
<dbReference type="InterPro" id="IPR019563">
    <property type="entry name" value="GH97_catalytic"/>
</dbReference>
<dbReference type="EMBL" id="QHKI01000066">
    <property type="protein sequence ID" value="RSM70492.1"/>
    <property type="molecule type" value="Genomic_DNA"/>
</dbReference>
<dbReference type="Proteomes" id="UP000287547">
    <property type="component" value="Unassembled WGS sequence"/>
</dbReference>
<dbReference type="Gene3D" id="2.60.120.1060">
    <property type="entry name" value="NPCBM/NEW2 domain"/>
    <property type="match status" value="1"/>
</dbReference>
<reference evidence="5 6" key="1">
    <citation type="submission" date="2018-05" db="EMBL/GenBank/DDBJ databases">
        <title>Evolution of GPA BGCs.</title>
        <authorList>
            <person name="Waglechner N."/>
            <person name="Wright G.D."/>
        </authorList>
    </citation>
    <scope>NUCLEOTIDE SEQUENCE [LARGE SCALE GENOMIC DNA]</scope>
    <source>
        <strain evidence="5 6">A82846</strain>
    </source>
</reference>
<dbReference type="InterPro" id="IPR013222">
    <property type="entry name" value="Glyco_hyd_98_carb-bd"/>
</dbReference>
<dbReference type="InterPro" id="IPR052720">
    <property type="entry name" value="Glycosyl_hydrolase_97"/>
</dbReference>
<dbReference type="OrthoDB" id="57532at2"/>
<dbReference type="RefSeq" id="WP_037250479.1">
    <property type="nucleotide sequence ID" value="NZ_QHKI01000066.1"/>
</dbReference>
<proteinExistence type="predicted"/>
<evidence type="ECO:0000256" key="3">
    <source>
        <dbReference type="SAM" id="SignalP"/>
    </source>
</evidence>
<keyword evidence="1" id="KW-0378">Hydrolase</keyword>
<feature type="signal peptide" evidence="3">
    <location>
        <begin position="1"/>
        <end position="22"/>
    </location>
</feature>
<evidence type="ECO:0000313" key="6">
    <source>
        <dbReference type="Proteomes" id="UP000287547"/>
    </source>
</evidence>
<evidence type="ECO:0000259" key="4">
    <source>
        <dbReference type="SMART" id="SM00776"/>
    </source>
</evidence>
<evidence type="ECO:0000256" key="2">
    <source>
        <dbReference type="ARBA" id="ARBA00023295"/>
    </source>
</evidence>
<dbReference type="InterPro" id="IPR018905">
    <property type="entry name" value="A-galactase_NEW3"/>
</dbReference>
<comment type="caution">
    <text evidence="5">The sequence shown here is derived from an EMBL/GenBank/DDBJ whole genome shotgun (WGS) entry which is preliminary data.</text>
</comment>
<evidence type="ECO:0000256" key="1">
    <source>
        <dbReference type="ARBA" id="ARBA00022801"/>
    </source>
</evidence>
<dbReference type="Gene3D" id="2.60.40.1180">
    <property type="entry name" value="Golgi alpha-mannosidase II"/>
    <property type="match status" value="1"/>
</dbReference>
<dbReference type="Pfam" id="PF14509">
    <property type="entry name" value="GH97_C"/>
    <property type="match status" value="1"/>
</dbReference>
<dbReference type="Pfam" id="PF10566">
    <property type="entry name" value="Glyco_hydro_97"/>
    <property type="match status" value="1"/>
</dbReference>
<dbReference type="GO" id="GO:0005975">
    <property type="term" value="P:carbohydrate metabolic process"/>
    <property type="evidence" value="ECO:0007669"/>
    <property type="project" value="UniProtKB-ARBA"/>
</dbReference>
<dbReference type="GO" id="GO:0030246">
    <property type="term" value="F:carbohydrate binding"/>
    <property type="evidence" value="ECO:0007669"/>
    <property type="project" value="InterPro"/>
</dbReference>
<dbReference type="GO" id="GO:0016798">
    <property type="term" value="F:hydrolase activity, acting on glycosyl bonds"/>
    <property type="evidence" value="ECO:0007669"/>
    <property type="project" value="UniProtKB-KW"/>
</dbReference>
<dbReference type="InterPro" id="IPR013785">
    <property type="entry name" value="Aldolase_TIM"/>
</dbReference>
<accession>A0A428YPL0</accession>
<dbReference type="InterPro" id="IPR029483">
    <property type="entry name" value="GH97_C"/>
</dbReference>
<dbReference type="SUPFAM" id="SSF49785">
    <property type="entry name" value="Galactose-binding domain-like"/>
    <property type="match status" value="1"/>
</dbReference>
<feature type="chain" id="PRO_5019053736" evidence="3">
    <location>
        <begin position="23"/>
        <end position="857"/>
    </location>
</feature>
<dbReference type="InterPro" id="IPR013780">
    <property type="entry name" value="Glyco_hydro_b"/>
</dbReference>
<dbReference type="AlphaFoldDB" id="A0A428YPL0"/>
<dbReference type="InterPro" id="IPR029486">
    <property type="entry name" value="GH97_N"/>
</dbReference>
<dbReference type="SMART" id="SM00776">
    <property type="entry name" value="NPCBM"/>
    <property type="match status" value="1"/>
</dbReference>
<dbReference type="InterPro" id="IPR017853">
    <property type="entry name" value="GH"/>
</dbReference>
<feature type="domain" description="Glycosyl hydrolase family 98 putative carbohydrate-binding module" evidence="4">
    <location>
        <begin position="710"/>
        <end position="855"/>
    </location>
</feature>
<organism evidence="5 6">
    <name type="scientific">Kibdelosporangium aridum</name>
    <dbReference type="NCBI Taxonomy" id="2030"/>
    <lineage>
        <taxon>Bacteria</taxon>
        <taxon>Bacillati</taxon>
        <taxon>Actinomycetota</taxon>
        <taxon>Actinomycetes</taxon>
        <taxon>Pseudonocardiales</taxon>
        <taxon>Pseudonocardiaceae</taxon>
        <taxon>Kibdelosporangium</taxon>
    </lineage>
</organism>
<dbReference type="PANTHER" id="PTHR35803:SF2">
    <property type="entry name" value="RETAINING ALPHA-GALACTOSIDASE"/>
    <property type="match status" value="1"/>
</dbReference>
<dbReference type="PANTHER" id="PTHR35803">
    <property type="entry name" value="GLUCAN 1,4-ALPHA-GLUCOSIDASE SUSB-RELATED"/>
    <property type="match status" value="1"/>
</dbReference>
<dbReference type="SUPFAM" id="SSF51445">
    <property type="entry name" value="(Trans)glycosidases"/>
    <property type="match status" value="1"/>
</dbReference>
<gene>
    <name evidence="5" type="ORF">DMH04_44650</name>
</gene>
<dbReference type="InterPro" id="IPR038637">
    <property type="entry name" value="NPCBM_sf"/>
</dbReference>
<name>A0A428YPL0_KIBAR</name>
<sequence>MRKTLVLAGVFALLSGALVAQAAAKVEAVTANVTHDPGNGTFSLTVQREGRTVVSPSPLGIRTATADLTSGLREVARSTRTVSENYRMTTGKRLDRTVRHAETRISIAGAGNARFDLVVRVADDGVAYRYELPEATDVLSEASAFSIPADANAWLMPYNPQHENRRFRTTAGGAATGEYGNPSLFQIGQDLVLLTESNVDGRYAGSSLRHTGGGVYQVQLKDQRVAGARVGPWRTMIVGDLATVPESTLVDDLAEPSRIADTSWIRPGKVAWSWLSEHSSPTDFERQKVYVDFAARNGWPYVLVDEGWSDKWVPELTRYARAKGVDILLWFHWNRLDTAAEREATLPLLQRWGVKGVKVDFMESDSQVRYQFYDAILADTAQRKLMINFHGSTVPHGLARTWPHLLTMEAVHGAEQLPLPDGNPIQPFTRNVVGSMDFTPVSLEVGPKVTSIGHEIALPVVFESGWTHFADKPEAYDRYPEALRFLDQVPTVWQQTELVNGYPGETAVFARRNGERWFVGGIAVGGARTMTAPLNFLGPGSWLVETIRDNGRSDVTRTSSRMSSSDMLSVQVPANGGFAAVICPATQGRTTCYNSIPQVPSTSLTITPTTSVTVKPGASFEVTGSFTVNSIRPVMDVVLKPTAPEGWTVVGDPVTRRVLRQGEVLSGKWTVQVPATARSGGFEVPIAAEYRVPDFPRVHVAKAVRGLVPLTGQAYVSDLPFDSATNGWGPVERDMSNGESGGGDGRPMSIAGTTYTKGIGVHAESEVVLSLGGTCRAFTAKVGMDDETTSPGSSVFQVLGDGRVLQQSGVLRTGEAPVAFNVDITGVQVLSLKVTDGGDGKNFDHADWAEAHIACSA</sequence>
<dbReference type="Pfam" id="PF14508">
    <property type="entry name" value="GH97_N"/>
    <property type="match status" value="1"/>
</dbReference>
<dbReference type="Pfam" id="PF10633">
    <property type="entry name" value="NPCBM_assoc"/>
    <property type="match status" value="1"/>
</dbReference>
<dbReference type="InterPro" id="IPR013783">
    <property type="entry name" value="Ig-like_fold"/>
</dbReference>
<evidence type="ECO:0000313" key="5">
    <source>
        <dbReference type="EMBL" id="RSM70492.1"/>
    </source>
</evidence>
<dbReference type="Gene3D" id="2.60.40.10">
    <property type="entry name" value="Immunoglobulins"/>
    <property type="match status" value="1"/>
</dbReference>
<dbReference type="Gene3D" id="2.70.98.10">
    <property type="match status" value="1"/>
</dbReference>
<dbReference type="Pfam" id="PF08305">
    <property type="entry name" value="NPCBM"/>
    <property type="match status" value="1"/>
</dbReference>
<dbReference type="InterPro" id="IPR008979">
    <property type="entry name" value="Galactose-bd-like_sf"/>
</dbReference>